<evidence type="ECO:0000313" key="2">
    <source>
        <dbReference type="EMBL" id="CZR61686.1"/>
    </source>
</evidence>
<dbReference type="AlphaFoldDB" id="A0A1L7X9L7"/>
<dbReference type="PANTHER" id="PTHR24148:SF73">
    <property type="entry name" value="HET DOMAIN PROTEIN (AFU_ORTHOLOGUE AFUA_8G01020)"/>
    <property type="match status" value="1"/>
</dbReference>
<dbReference type="InterPro" id="IPR052895">
    <property type="entry name" value="HetReg/Transcr_Mod"/>
</dbReference>
<dbReference type="OrthoDB" id="3565126at2759"/>
<proteinExistence type="predicted"/>
<gene>
    <name evidence="2" type="ORF">PAC_11583</name>
</gene>
<dbReference type="Pfam" id="PF06985">
    <property type="entry name" value="HET"/>
    <property type="match status" value="1"/>
</dbReference>
<reference evidence="2 3" key="1">
    <citation type="submission" date="2016-03" db="EMBL/GenBank/DDBJ databases">
        <authorList>
            <person name="Ploux O."/>
        </authorList>
    </citation>
    <scope>NUCLEOTIDE SEQUENCE [LARGE SCALE GENOMIC DNA]</scope>
    <source>
        <strain evidence="2 3">UAMH 11012</strain>
    </source>
</reference>
<dbReference type="PANTHER" id="PTHR24148">
    <property type="entry name" value="ANKYRIN REPEAT DOMAIN-CONTAINING PROTEIN 39 HOMOLOG-RELATED"/>
    <property type="match status" value="1"/>
</dbReference>
<evidence type="ECO:0000313" key="3">
    <source>
        <dbReference type="Proteomes" id="UP000184330"/>
    </source>
</evidence>
<protein>
    <recommendedName>
        <fullName evidence="1">Heterokaryon incompatibility domain-containing protein</fullName>
    </recommendedName>
</protein>
<evidence type="ECO:0000259" key="1">
    <source>
        <dbReference type="Pfam" id="PF06985"/>
    </source>
</evidence>
<organism evidence="2 3">
    <name type="scientific">Phialocephala subalpina</name>
    <dbReference type="NCBI Taxonomy" id="576137"/>
    <lineage>
        <taxon>Eukaryota</taxon>
        <taxon>Fungi</taxon>
        <taxon>Dikarya</taxon>
        <taxon>Ascomycota</taxon>
        <taxon>Pezizomycotina</taxon>
        <taxon>Leotiomycetes</taxon>
        <taxon>Helotiales</taxon>
        <taxon>Mollisiaceae</taxon>
        <taxon>Phialocephala</taxon>
        <taxon>Phialocephala fortinii species complex</taxon>
    </lineage>
</organism>
<dbReference type="InterPro" id="IPR010730">
    <property type="entry name" value="HET"/>
</dbReference>
<dbReference type="Proteomes" id="UP000184330">
    <property type="component" value="Unassembled WGS sequence"/>
</dbReference>
<feature type="domain" description="Heterokaryon incompatibility" evidence="1">
    <location>
        <begin position="67"/>
        <end position="228"/>
    </location>
</feature>
<keyword evidence="3" id="KW-1185">Reference proteome</keyword>
<dbReference type="EMBL" id="FJOG01000019">
    <property type="protein sequence ID" value="CZR61686.1"/>
    <property type="molecule type" value="Genomic_DNA"/>
</dbReference>
<accession>A0A1L7X9L7</accession>
<sequence>MASNHEFVAAGLPAYWGSINDYCYESLSPVQGSHKRIRILVLLPGSPGSEISCDIQETVVGDPRWVYEALSYVWGDASVGRFIQVRNRGKLFITSNLYAALQRLRWVGQPRVLWIDAICINQRNSEERSQQVSLMTRIYGGASSVIAWIGERDEKSDVAFEWFGTVLSRLDLIECAMQVFGTKRAVTDSAAFNEEDLNLTLGVIRALFATFNTYGHRTWWKRRWIVQEIIHAKRIVFACGPRTLPWKALEICILFIELGSNYLSPLWTLSARVALSKAKNYMDLKAGKSTCDGCRRFDKVLFKFKDFKCTEPRDYIYALLSLTKFSAAPIRPDYSKSVEEVFRDATRTLVAETQRLDVLNSRLMIERASRAEDLEDTHRGDITSWVPDFERSSESRLGFFSTLYNASLHLPTPSDILAHPDPGVLYLQGVFIDNITILQPQYTLKSAWSHKDRDAELQWLFELIRFEYIPSTYPNGECGFTAFWRALLRDLSGPTLNPDHPMVQLFTRLTPENIHTYSRLWRAWFAKSMKHLDTIKDVEDEDLHAKWMEWFGKSSKNGDGMPEDGKEAEARWQYWLARAHDFTPKIRSRRVVCFGTTLDLFRQFELVFCVTATGYMGWLPKHARLHDYIYVPYGSDTPIVLRPLRKPGISNDSPEKITAFKSWYLVGTCFIHGIMDGEAVKAVQEGKLAEQRVILI</sequence>
<name>A0A1L7X9L7_9HELO</name>